<proteinExistence type="predicted"/>
<sequence length="515" mass="57270">MSCIAAAATRPCCSFLLTRRVLRRRINTTTAQQQQDDDDSIDIEKIWNVMHKLKTDSAPSTAPVDPLVAALRQRVQSSPWVQQVTGGTRLNPFFSTFLPRDLQIRAKPKIYKERGRQMLSIDELDHYSKSIGKSNYLPLSARGVFSTITDLSLGRLKAELGWVRPDIVEHCARVLRLRVISEMHRAHIELFTHIRNAHGPLEIPEKGSTQGCSHGRLDVIRDEVNARLLRQDAQWEGSSPYVTLPPPSSTDISSIQGNGNEWQLPGILPAGGLQCIIEIPYYTSISGQKLSTSSESHAQLVWKALVAYGADNTSKGVQIDEPLEYNILDQSSTWKAFVMSGRPETHEEPTLSIRSLEQIHHSLPRITPMSLTIPDAAIRGGSRKRIKKKIARLDANIANHQDVMVEQPIPKLHSTVSIRYNYSVSRPGSYSSTAIDSSATKTVPLYHAQALFGPAVSTTVIPWLLHTSPPSYHSEKDNDKDQLNGKMCYIGIVSLPCTAGVATQLYRLSKYAMTI</sequence>
<dbReference type="Proteomes" id="UP000242474">
    <property type="component" value="Unassembled WGS sequence"/>
</dbReference>
<keyword evidence="2" id="KW-1185">Reference proteome</keyword>
<dbReference type="EMBL" id="KZ303490">
    <property type="protein sequence ID" value="PIA18239.1"/>
    <property type="molecule type" value="Genomic_DNA"/>
</dbReference>
<organism evidence="1 2">
    <name type="scientific">Coemansia reversa (strain ATCC 12441 / NRRL 1564)</name>
    <dbReference type="NCBI Taxonomy" id="763665"/>
    <lineage>
        <taxon>Eukaryota</taxon>
        <taxon>Fungi</taxon>
        <taxon>Fungi incertae sedis</taxon>
        <taxon>Zoopagomycota</taxon>
        <taxon>Kickxellomycotina</taxon>
        <taxon>Kickxellomycetes</taxon>
        <taxon>Kickxellales</taxon>
        <taxon>Kickxellaceae</taxon>
        <taxon>Coemansia</taxon>
    </lineage>
</organism>
<name>A0A2G5BGU2_COERN</name>
<accession>A0A2G5BGU2</accession>
<dbReference type="AlphaFoldDB" id="A0A2G5BGU2"/>
<gene>
    <name evidence="1" type="ORF">COEREDRAFT_13819</name>
</gene>
<protein>
    <submittedName>
        <fullName evidence="1">Uncharacterized protein</fullName>
    </submittedName>
</protein>
<evidence type="ECO:0000313" key="2">
    <source>
        <dbReference type="Proteomes" id="UP000242474"/>
    </source>
</evidence>
<dbReference type="OrthoDB" id="5594922at2759"/>
<evidence type="ECO:0000313" key="1">
    <source>
        <dbReference type="EMBL" id="PIA18239.1"/>
    </source>
</evidence>
<reference evidence="1 2" key="1">
    <citation type="journal article" date="2015" name="Genome Biol. Evol.">
        <title>Phylogenomic analyses indicate that early fungi evolved digesting cell walls of algal ancestors of land plants.</title>
        <authorList>
            <person name="Chang Y."/>
            <person name="Wang S."/>
            <person name="Sekimoto S."/>
            <person name="Aerts A.L."/>
            <person name="Choi C."/>
            <person name="Clum A."/>
            <person name="LaButti K.M."/>
            <person name="Lindquist E.A."/>
            <person name="Yee Ngan C."/>
            <person name="Ohm R.A."/>
            <person name="Salamov A.A."/>
            <person name="Grigoriev I.V."/>
            <person name="Spatafora J.W."/>
            <person name="Berbee M.L."/>
        </authorList>
    </citation>
    <scope>NUCLEOTIDE SEQUENCE [LARGE SCALE GENOMIC DNA]</scope>
    <source>
        <strain evidence="1 2">NRRL 1564</strain>
    </source>
</reference>